<evidence type="ECO:0000256" key="1">
    <source>
        <dbReference type="ARBA" id="ARBA00001936"/>
    </source>
</evidence>
<evidence type="ECO:0000256" key="6">
    <source>
        <dbReference type="ARBA" id="ARBA00022801"/>
    </source>
</evidence>
<evidence type="ECO:0000256" key="8">
    <source>
        <dbReference type="SAM" id="SignalP"/>
    </source>
</evidence>
<comment type="caution">
    <text evidence="10">The sequence shown here is derived from an EMBL/GenBank/DDBJ whole genome shotgun (WGS) entry which is preliminary data.</text>
</comment>
<dbReference type="Gene3D" id="3.30.70.360">
    <property type="match status" value="1"/>
</dbReference>
<keyword evidence="11" id="KW-1185">Reference proteome</keyword>
<organism evidence="10 11">
    <name type="scientific">Riccia sorocarpa</name>
    <dbReference type="NCBI Taxonomy" id="122646"/>
    <lineage>
        <taxon>Eukaryota</taxon>
        <taxon>Viridiplantae</taxon>
        <taxon>Streptophyta</taxon>
        <taxon>Embryophyta</taxon>
        <taxon>Marchantiophyta</taxon>
        <taxon>Marchantiopsida</taxon>
        <taxon>Marchantiidae</taxon>
        <taxon>Marchantiales</taxon>
        <taxon>Ricciaceae</taxon>
        <taxon>Riccia</taxon>
    </lineage>
</organism>
<gene>
    <name evidence="10" type="ORF">R1sor_010869</name>
</gene>
<evidence type="ECO:0000313" key="10">
    <source>
        <dbReference type="EMBL" id="KAL3696793.1"/>
    </source>
</evidence>
<dbReference type="GO" id="GO:0006144">
    <property type="term" value="P:purine nucleobase metabolic process"/>
    <property type="evidence" value="ECO:0007669"/>
    <property type="project" value="UniProtKB-KW"/>
</dbReference>
<dbReference type="InterPro" id="IPR001261">
    <property type="entry name" value="ArgE/DapE_CS"/>
</dbReference>
<comment type="subunit">
    <text evidence="3">Homodimer.</text>
</comment>
<evidence type="ECO:0000256" key="7">
    <source>
        <dbReference type="ARBA" id="ARBA00023211"/>
    </source>
</evidence>
<keyword evidence="7" id="KW-0464">Manganese</keyword>
<dbReference type="PANTHER" id="PTHR32494:SF19">
    <property type="entry name" value="ALLANTOATE DEIMINASE-RELATED"/>
    <property type="match status" value="1"/>
</dbReference>
<evidence type="ECO:0000256" key="5">
    <source>
        <dbReference type="ARBA" id="ARBA00022723"/>
    </source>
</evidence>
<name>A0ABD3HZA0_9MARC</name>
<evidence type="ECO:0000256" key="2">
    <source>
        <dbReference type="ARBA" id="ARBA00006247"/>
    </source>
</evidence>
<dbReference type="GO" id="GO:0046872">
    <property type="term" value="F:metal ion binding"/>
    <property type="evidence" value="ECO:0007669"/>
    <property type="project" value="UniProtKB-KW"/>
</dbReference>
<dbReference type="SUPFAM" id="SSF53187">
    <property type="entry name" value="Zn-dependent exopeptidases"/>
    <property type="match status" value="1"/>
</dbReference>
<evidence type="ECO:0000256" key="4">
    <source>
        <dbReference type="ARBA" id="ARBA00022631"/>
    </source>
</evidence>
<dbReference type="Proteomes" id="UP001633002">
    <property type="component" value="Unassembled WGS sequence"/>
</dbReference>
<keyword evidence="4" id="KW-0659">Purine metabolism</keyword>
<keyword evidence="6" id="KW-0378">Hydrolase</keyword>
<proteinExistence type="inferred from homology"/>
<dbReference type="PANTHER" id="PTHR32494">
    <property type="entry name" value="ALLANTOATE DEIMINASE-RELATED"/>
    <property type="match status" value="1"/>
</dbReference>
<dbReference type="GO" id="GO:0016810">
    <property type="term" value="F:hydrolase activity, acting on carbon-nitrogen (but not peptide) bonds"/>
    <property type="evidence" value="ECO:0007669"/>
    <property type="project" value="UniProtKB-ARBA"/>
</dbReference>
<dbReference type="AlphaFoldDB" id="A0ABD3HZA0"/>
<comment type="similarity">
    <text evidence="2">Belongs to the peptidase M20A family.</text>
</comment>
<feature type="signal peptide" evidence="8">
    <location>
        <begin position="1"/>
        <end position="25"/>
    </location>
</feature>
<evidence type="ECO:0000313" key="11">
    <source>
        <dbReference type="Proteomes" id="UP001633002"/>
    </source>
</evidence>
<dbReference type="Pfam" id="PF07687">
    <property type="entry name" value="M20_dimer"/>
    <property type="match status" value="1"/>
</dbReference>
<dbReference type="InterPro" id="IPR036264">
    <property type="entry name" value="Bact_exopeptidase_dim_dom"/>
</dbReference>
<dbReference type="EMBL" id="JBJQOH010000002">
    <property type="protein sequence ID" value="KAL3696793.1"/>
    <property type="molecule type" value="Genomic_DNA"/>
</dbReference>
<dbReference type="CDD" id="cd03884">
    <property type="entry name" value="M20_bAS"/>
    <property type="match status" value="1"/>
</dbReference>
<sequence>MELSRILIQLVLWAAILHQLNQAIGFPLHAAALDDIPAYSDSTKSDKDWRLQVDAHVKEFEHLASILRDEVVNRLERLGKVSDSPEFLQRTFMSPAALRAGQLIRTWMADAGLFTWIDDMGNVHGRFDGMNSSAPALLIGSHMDTVIDAGRYDGALGIISAIAAVKALQRSGKLRDYPRPIEIIAFSDEEGVRFQTTFLGSGAVAGTLSPHLLQVKDKRGTTVQQALEKLSFPGTVESLNNLKYEPESVWGYVEVHIEQGPVLEAKGLPLGVVDAIAGQTRLRVSMKGSAGHAGTVPMAMRKDPMPAAAQAIVAIEEICIRLPQSDDHATASQRTPNTGGTLVCTVGEIASWPGASNVIPGEVTFSVDVRAKDDTIRELAVRNMEQMINEICGNRAIGCTIERKNEARTVDCDQQLTERLTESAIAATSELFTVTGVQTAIPELVPTISSGAGHDALAMAQLTKVGIIFVRCTGGISHSPEENVLDDDILAAGLAMHSFLEADLPKSQTA</sequence>
<dbReference type="InterPro" id="IPR002933">
    <property type="entry name" value="Peptidase_M20"/>
</dbReference>
<keyword evidence="8" id="KW-0732">Signal</keyword>
<dbReference type="SUPFAM" id="SSF55031">
    <property type="entry name" value="Bacterial exopeptidase dimerisation domain"/>
    <property type="match status" value="1"/>
</dbReference>
<evidence type="ECO:0000259" key="9">
    <source>
        <dbReference type="Pfam" id="PF07687"/>
    </source>
</evidence>
<accession>A0ABD3HZA0</accession>
<keyword evidence="5" id="KW-0479">Metal-binding</keyword>
<dbReference type="InterPro" id="IPR010158">
    <property type="entry name" value="Amidase_Cbmase"/>
</dbReference>
<dbReference type="Gene3D" id="3.40.630.10">
    <property type="entry name" value="Zn peptidases"/>
    <property type="match status" value="1"/>
</dbReference>
<dbReference type="Pfam" id="PF01546">
    <property type="entry name" value="Peptidase_M20"/>
    <property type="match status" value="1"/>
</dbReference>
<dbReference type="InterPro" id="IPR011650">
    <property type="entry name" value="Peptidase_M20_dimer"/>
</dbReference>
<feature type="domain" description="Peptidase M20 dimerisation" evidence="9">
    <location>
        <begin position="278"/>
        <end position="393"/>
    </location>
</feature>
<reference evidence="10 11" key="1">
    <citation type="submission" date="2024-09" db="EMBL/GenBank/DDBJ databases">
        <title>Chromosome-scale assembly of Riccia sorocarpa.</title>
        <authorList>
            <person name="Paukszto L."/>
        </authorList>
    </citation>
    <scope>NUCLEOTIDE SEQUENCE [LARGE SCALE GENOMIC DNA]</scope>
    <source>
        <strain evidence="10">LP-2024</strain>
        <tissue evidence="10">Aerial parts of the thallus</tissue>
    </source>
</reference>
<evidence type="ECO:0000256" key="3">
    <source>
        <dbReference type="ARBA" id="ARBA00011738"/>
    </source>
</evidence>
<feature type="chain" id="PRO_5044781588" description="Peptidase M20 dimerisation domain-containing protein" evidence="8">
    <location>
        <begin position="26"/>
        <end position="510"/>
    </location>
</feature>
<comment type="cofactor">
    <cofactor evidence="1">
        <name>Mn(2+)</name>
        <dbReference type="ChEBI" id="CHEBI:29035"/>
    </cofactor>
</comment>
<protein>
    <recommendedName>
        <fullName evidence="9">Peptidase M20 dimerisation domain-containing protein</fullName>
    </recommendedName>
</protein>
<dbReference type="PROSITE" id="PS00758">
    <property type="entry name" value="ARGE_DAPE_CPG2_1"/>
    <property type="match status" value="1"/>
</dbReference>
<dbReference type="NCBIfam" id="TIGR01879">
    <property type="entry name" value="hydantase"/>
    <property type="match status" value="1"/>
</dbReference>